<dbReference type="CDD" id="cd01720">
    <property type="entry name" value="Sm_D2"/>
    <property type="match status" value="1"/>
</dbReference>
<evidence type="ECO:0000256" key="7">
    <source>
        <dbReference type="ARBA" id="ARBA00023242"/>
    </source>
</evidence>
<dbReference type="Pfam" id="PF01936">
    <property type="entry name" value="NYN"/>
    <property type="match status" value="2"/>
</dbReference>
<keyword evidence="12" id="KW-1185">Reference proteome</keyword>
<comment type="subcellular location">
    <subcellularLocation>
        <location evidence="2">Cytoplasm</location>
        <location evidence="2">Cytosol</location>
    </subcellularLocation>
    <subcellularLocation>
        <location evidence="1">Nucleus</location>
    </subcellularLocation>
</comment>
<dbReference type="PANTHER" id="PTHR11614">
    <property type="entry name" value="PHOSPHOLIPASE-RELATED"/>
    <property type="match status" value="1"/>
</dbReference>
<dbReference type="InterPro" id="IPR001163">
    <property type="entry name" value="Sm_dom_euk/arc"/>
</dbReference>
<keyword evidence="5" id="KW-0507">mRNA processing</keyword>
<dbReference type="CDD" id="cd10910">
    <property type="entry name" value="PIN_limkain_b1_N_like"/>
    <property type="match status" value="2"/>
</dbReference>
<reference evidence="11" key="1">
    <citation type="submission" date="2021-01" db="EMBL/GenBank/DDBJ databases">
        <authorList>
            <person name="Bezrukov I."/>
        </authorList>
    </citation>
    <scope>NUCLEOTIDE SEQUENCE</scope>
</reference>
<evidence type="ECO:0000259" key="10">
    <source>
        <dbReference type="PROSITE" id="PS52002"/>
    </source>
</evidence>
<dbReference type="GO" id="GO:0006397">
    <property type="term" value="P:mRNA processing"/>
    <property type="evidence" value="ECO:0007669"/>
    <property type="project" value="UniProtKB-KW"/>
</dbReference>
<evidence type="ECO:0000256" key="9">
    <source>
        <dbReference type="ARBA" id="ARBA00033125"/>
    </source>
</evidence>
<dbReference type="PROSITE" id="PS52002">
    <property type="entry name" value="SM"/>
    <property type="match status" value="1"/>
</dbReference>
<organism evidence="11 12">
    <name type="scientific">Arabidopsis arenosa</name>
    <name type="common">Sand rock-cress</name>
    <name type="synonym">Cardaminopsis arenosa</name>
    <dbReference type="NCBI Taxonomy" id="38785"/>
    <lineage>
        <taxon>Eukaryota</taxon>
        <taxon>Viridiplantae</taxon>
        <taxon>Streptophyta</taxon>
        <taxon>Embryophyta</taxon>
        <taxon>Tracheophyta</taxon>
        <taxon>Spermatophyta</taxon>
        <taxon>Magnoliopsida</taxon>
        <taxon>eudicotyledons</taxon>
        <taxon>Gunneridae</taxon>
        <taxon>Pentapetalae</taxon>
        <taxon>rosids</taxon>
        <taxon>malvids</taxon>
        <taxon>Brassicales</taxon>
        <taxon>Brassicaceae</taxon>
        <taxon>Camelineae</taxon>
        <taxon>Arabidopsis</taxon>
    </lineage>
</organism>
<dbReference type="Pfam" id="PF01423">
    <property type="entry name" value="LSM"/>
    <property type="match status" value="1"/>
</dbReference>
<dbReference type="Pfam" id="PF12146">
    <property type="entry name" value="Hydrolase_4"/>
    <property type="match status" value="1"/>
</dbReference>
<dbReference type="InterPro" id="IPR010920">
    <property type="entry name" value="LSM_dom_sf"/>
</dbReference>
<evidence type="ECO:0000256" key="3">
    <source>
        <dbReference type="ARBA" id="ARBA00008146"/>
    </source>
</evidence>
<evidence type="ECO:0000256" key="2">
    <source>
        <dbReference type="ARBA" id="ARBA00004514"/>
    </source>
</evidence>
<dbReference type="InterPro" id="IPR021139">
    <property type="entry name" value="NYN"/>
</dbReference>
<dbReference type="FunFam" id="3.40.50.1820:FF:000036">
    <property type="entry name" value="Alpha/beta-Hydrolases superfamily protein"/>
    <property type="match status" value="1"/>
</dbReference>
<evidence type="ECO:0000313" key="12">
    <source>
        <dbReference type="Proteomes" id="UP000682877"/>
    </source>
</evidence>
<dbReference type="Gene3D" id="2.30.30.100">
    <property type="match status" value="1"/>
</dbReference>
<keyword evidence="4" id="KW-0963">Cytoplasm</keyword>
<dbReference type="InterPro" id="IPR047575">
    <property type="entry name" value="Sm"/>
</dbReference>
<dbReference type="FunFam" id="2.30.30.100:FF:000020">
    <property type="entry name" value="Small nuclear ribonucleoprotein Sm D2"/>
    <property type="match status" value="1"/>
</dbReference>
<keyword evidence="8" id="KW-0687">Ribonucleoprotein</keyword>
<comment type="similarity">
    <text evidence="3">Belongs to the snRNP core protein family.</text>
</comment>
<proteinExistence type="inferred from homology"/>
<accession>A0A8S2AGE4</accession>
<dbReference type="InterPro" id="IPR051044">
    <property type="entry name" value="MAG_DAG_Lipase"/>
</dbReference>
<dbReference type="GO" id="GO:0005829">
    <property type="term" value="C:cytosol"/>
    <property type="evidence" value="ECO:0007669"/>
    <property type="project" value="UniProtKB-SubCell"/>
</dbReference>
<evidence type="ECO:0000256" key="4">
    <source>
        <dbReference type="ARBA" id="ARBA00022490"/>
    </source>
</evidence>
<dbReference type="SMART" id="SM00651">
    <property type="entry name" value="Sm"/>
    <property type="match status" value="1"/>
</dbReference>
<keyword evidence="7" id="KW-0539">Nucleus</keyword>
<dbReference type="InterPro" id="IPR027248">
    <property type="entry name" value="Sm_D2"/>
</dbReference>
<dbReference type="GO" id="GO:0008380">
    <property type="term" value="P:RNA splicing"/>
    <property type="evidence" value="ECO:0007669"/>
    <property type="project" value="UniProtKB-KW"/>
</dbReference>
<dbReference type="Gene3D" id="3.40.50.1820">
    <property type="entry name" value="alpha/beta hydrolase"/>
    <property type="match status" value="1"/>
</dbReference>
<name>A0A8S2AGE4_ARAAE</name>
<sequence>MMKFKFEYEEEYIKNSRGVELFACRWVPSSSPRALVFLCHGYGMECSSFMRECGIRLASAGYAVFGMDYEGHGRSKGARCYIKKFSNIVNDCYDYYTTISAQEEYKEKGRFLYGESMGGAVALLLHKKDPSFWNGALLVAPMCKISEKVKPHPVVINLLTRVEDIIPKWKIVPTKDVIDAAFKDPIKREEIRNNKLIYQDKPRLKTALEMLRTSMDLEDTLHEITLPFFVLHGEADIVTDPEISKALFEKASTHDKTIKLYPGMWHGLTSGEPDANVDLVFADIVNWLDARTGDSASLTVTPIHDFTSNVQKVVDGVSNGQGKSKRPQASLLCGLNGGGRRLAERMYKKAKPEYATAKIAVWWDMKCCPIPEGYDARLVRPSIEAAFNELGYSGPVSITGYGDQRQTPCHILRGLSSTGVAVAQIKSESTCSLMYSNMLEWRDHNPPPATMMLISDDWQDVFSWDLARLQQHTKYNLFLSYSTKSNIGSALEPCGKWIWTKLLATKRELVQDKKCCSCELSAMFYCKSCSYQGQSVEGFRKHLSTRKHAVREVTNRIHPELDYLTRTWAKDYPAKPEYATAQIAVWWDMMYCPIPEGYDARQVRPSLEAAFKKLGYSGPVSITAYGDHNKTPDYILRELSSTGVGLAHSIPEVIYSRMFRNLSEWKDSNPPPATIMLISDAVEVMFSGALARLLQETKYNLFLAYSYRPYKMSVLLTSAEWLWESLLLAETRRHVLGKCSERGESTKMFSCTVCICDCKSLEDLRTHLSSEDHAVLERHYPETEVLANLPERKRMRKAYRTGFGHLHNQLHLFGKRKRDLALAASTVSENFIELQVNMSKPMEEDTNQGKTEEEEFNTGPLSVLMMSVKNNTQVLINCRNNRKLLGRVRAFDRHCNMVLENVREMWTEVPKTGKGKKKALPVNRDRFISKMFLRGDSVIIVLRNPK</sequence>
<dbReference type="SMART" id="SM00355">
    <property type="entry name" value="ZnF_C2H2"/>
    <property type="match status" value="2"/>
</dbReference>
<dbReference type="SUPFAM" id="SSF53474">
    <property type="entry name" value="alpha/beta-Hydrolases"/>
    <property type="match status" value="1"/>
</dbReference>
<dbReference type="EMBL" id="LR999455">
    <property type="protein sequence ID" value="CAE6081174.1"/>
    <property type="molecule type" value="Genomic_DNA"/>
</dbReference>
<evidence type="ECO:0000256" key="1">
    <source>
        <dbReference type="ARBA" id="ARBA00004123"/>
    </source>
</evidence>
<feature type="domain" description="Sm" evidence="10">
    <location>
        <begin position="861"/>
        <end position="946"/>
    </location>
</feature>
<dbReference type="SUPFAM" id="SSF50182">
    <property type="entry name" value="Sm-like ribonucleoproteins"/>
    <property type="match status" value="1"/>
</dbReference>
<evidence type="ECO:0000256" key="6">
    <source>
        <dbReference type="ARBA" id="ARBA00023187"/>
    </source>
</evidence>
<dbReference type="AlphaFoldDB" id="A0A8S2AGE4"/>
<dbReference type="GO" id="GO:0003723">
    <property type="term" value="F:RNA binding"/>
    <property type="evidence" value="ECO:0007669"/>
    <property type="project" value="InterPro"/>
</dbReference>
<evidence type="ECO:0000256" key="8">
    <source>
        <dbReference type="ARBA" id="ARBA00023274"/>
    </source>
</evidence>
<gene>
    <name evidence="11" type="ORF">AARE701A_LOCUS14082</name>
</gene>
<dbReference type="Proteomes" id="UP000682877">
    <property type="component" value="Chromosome 5"/>
</dbReference>
<protein>
    <recommendedName>
        <fullName evidence="9">snRNP core protein D2</fullName>
    </recommendedName>
</protein>
<evidence type="ECO:0000256" key="5">
    <source>
        <dbReference type="ARBA" id="ARBA00022664"/>
    </source>
</evidence>
<keyword evidence="6" id="KW-0508">mRNA splicing</keyword>
<dbReference type="GO" id="GO:0030532">
    <property type="term" value="C:small nuclear ribonucleoprotein complex"/>
    <property type="evidence" value="ECO:0007669"/>
    <property type="project" value="InterPro"/>
</dbReference>
<dbReference type="InterPro" id="IPR029058">
    <property type="entry name" value="AB_hydrolase_fold"/>
</dbReference>
<dbReference type="GO" id="GO:0004540">
    <property type="term" value="F:RNA nuclease activity"/>
    <property type="evidence" value="ECO:0007669"/>
    <property type="project" value="InterPro"/>
</dbReference>
<dbReference type="InterPro" id="IPR022742">
    <property type="entry name" value="Hydrolase_4"/>
</dbReference>
<evidence type="ECO:0000313" key="11">
    <source>
        <dbReference type="EMBL" id="CAE6081174.1"/>
    </source>
</evidence>
<dbReference type="InterPro" id="IPR013087">
    <property type="entry name" value="Znf_C2H2_type"/>
</dbReference>